<protein>
    <recommendedName>
        <fullName evidence="2">DUF1877 family protein</fullName>
    </recommendedName>
</protein>
<dbReference type="AlphaFoldDB" id="A0AAU8J2D3"/>
<dbReference type="RefSeq" id="WP_353945553.1">
    <property type="nucleotide sequence ID" value="NZ_CP159534.1"/>
</dbReference>
<evidence type="ECO:0008006" key="2">
    <source>
        <dbReference type="Google" id="ProtNLM"/>
    </source>
</evidence>
<accession>A0AAU8J2D3</accession>
<dbReference type="KEGG" id="stac:ABII15_30870"/>
<gene>
    <name evidence="1" type="ORF">ABII15_30870</name>
</gene>
<proteinExistence type="predicted"/>
<organism evidence="1">
    <name type="scientific">Streptomyces tabacisoli</name>
    <dbReference type="NCBI Taxonomy" id="3156398"/>
    <lineage>
        <taxon>Bacteria</taxon>
        <taxon>Bacillati</taxon>
        <taxon>Actinomycetota</taxon>
        <taxon>Actinomycetes</taxon>
        <taxon>Kitasatosporales</taxon>
        <taxon>Streptomycetaceae</taxon>
        <taxon>Streptomyces</taxon>
    </lineage>
</organism>
<name>A0AAU8J2D3_9ACTN</name>
<reference evidence="1" key="1">
    <citation type="submission" date="2024-06" db="EMBL/GenBank/DDBJ databases">
        <title>Streptomyces sp. strain HUAS MG91 genome sequences.</title>
        <authorList>
            <person name="Mo P."/>
        </authorList>
    </citation>
    <scope>NUCLEOTIDE SEQUENCE</scope>
    <source>
        <strain evidence="1">HUAS MG91</strain>
    </source>
</reference>
<evidence type="ECO:0000313" key="1">
    <source>
        <dbReference type="EMBL" id="XCJ74105.1"/>
    </source>
</evidence>
<dbReference type="EMBL" id="CP159534">
    <property type="protein sequence ID" value="XCJ74105.1"/>
    <property type="molecule type" value="Genomic_DNA"/>
</dbReference>
<sequence>MGAWMDYFSAVDDEAAAEQLDAGEVPGAVCGNGIDPAVMIAHLEALLTGRGYEEVRAQPRQCALVAQEGDCAVVVTTLTDALRDALAGAGPRELRSAAVAWGRTEEFDGDEAEDELAALVESFAELAREARASGHRLYCRVSM</sequence>